<dbReference type="GO" id="GO:0098003">
    <property type="term" value="P:viral tail assembly"/>
    <property type="evidence" value="ECO:0007669"/>
    <property type="project" value="UniProtKB-KW"/>
</dbReference>
<evidence type="ECO:0000259" key="5">
    <source>
        <dbReference type="Pfam" id="PF10145"/>
    </source>
</evidence>
<evidence type="ECO:0000256" key="3">
    <source>
        <dbReference type="SAM" id="Coils"/>
    </source>
</evidence>
<accession>A0A2H4JDX3</accession>
<dbReference type="PANTHER" id="PTHR37813:SF1">
    <property type="entry name" value="FELS-2 PROPHAGE PROTEIN"/>
    <property type="match status" value="1"/>
</dbReference>
<sequence length="666" mass="70805">MAGFKGYRRSIVLDFNYDSVKNGVAGANKQMALLNSEFKKQMEQAKATGNSMDKLGLKQDALANKVKIQGDKVSTLRKQLEQLTTAENKNQKAITNKTIELNNAEAALTRMQSELKQVNKEVDEYSRNLDGARGRLNGFVESMEAGGQNLDELGGKFQKVGAALAAIGVAGAKFRGDFDQNMAMARTIMDETQVGFKEMGDSVIDLSDKMNIAAADVANGLYQTLSSNISTADSMKLLSSATLLAKTGFTDTGTAVDILTTMINSYGLEISSATKLVDQLVKTQEVGKITVGQFGESFGKVAGLAATVNFPLEQLQAAIATLTQSGVKASEAITGVRAVLAAVISPTQEAKEAAKELGINFSIGGLRAKGFSGFLEEVKQKTHGSEAQLSRLFGRVEGLNSMFILTGKGAENYAENVEKITNSAGTAEKALVKLETPSENFSNAVNRFKNSLMKVGEQLAPVVNLVALLIKGLSHIPAPLLVIVSIAGMLSFTLGSVLKVIKSASTAASTMNTVFGSTNFTMQKVALTIISVAAAIALVLALLNVLLGKGNQLESFFSSFNTKATQQVSQMQRQSSIAQGVSHNTGIQGSHATGLRRVPHDRYVAELHEGEAVIPKSQNPYINGNGGFGGGDTININVYADNLTDLNRLAKQAKEFKQTARAYGRG</sequence>
<evidence type="ECO:0000256" key="4">
    <source>
        <dbReference type="SAM" id="Phobius"/>
    </source>
</evidence>
<keyword evidence="1" id="KW-1245">Viral tail assembly</keyword>
<dbReference type="PANTHER" id="PTHR37813">
    <property type="entry name" value="FELS-2 PROPHAGE PROTEIN"/>
    <property type="match status" value="1"/>
</dbReference>
<feature type="domain" description="Phage tail tape measure protein" evidence="5">
    <location>
        <begin position="201"/>
        <end position="394"/>
    </location>
</feature>
<gene>
    <name evidence="6" type="ORF">10S12_11</name>
</gene>
<reference evidence="6" key="1">
    <citation type="submission" date="2017-06" db="EMBL/GenBank/DDBJ databases">
        <title>Novel phages from South African skin metaviromes.</title>
        <authorList>
            <person name="van Zyl L.J."/>
            <person name="Abrahams Y."/>
            <person name="Stander E.A."/>
            <person name="Kirby B.M."/>
            <person name="Clavaud C."/>
            <person name="Farcet C."/>
            <person name="Breton L."/>
            <person name="Trindade M.I."/>
        </authorList>
    </citation>
    <scope>NUCLEOTIDE SEQUENCE</scope>
</reference>
<name>A0A2H4JDX3_9CAUD</name>
<organism evidence="6">
    <name type="scientific">uncultured Caudovirales phage</name>
    <dbReference type="NCBI Taxonomy" id="2100421"/>
    <lineage>
        <taxon>Viruses</taxon>
        <taxon>Duplodnaviria</taxon>
        <taxon>Heunggongvirae</taxon>
        <taxon>Uroviricota</taxon>
        <taxon>Caudoviricetes</taxon>
        <taxon>Peduoviridae</taxon>
        <taxon>Maltschvirus</taxon>
        <taxon>Maltschvirus maltsch</taxon>
    </lineage>
</organism>
<evidence type="ECO:0000256" key="1">
    <source>
        <dbReference type="ARBA" id="ARBA00022465"/>
    </source>
</evidence>
<feature type="transmembrane region" description="Helical" evidence="4">
    <location>
        <begin position="480"/>
        <end position="501"/>
    </location>
</feature>
<proteinExistence type="predicted"/>
<evidence type="ECO:0000313" key="6">
    <source>
        <dbReference type="EMBL" id="ASN72273.1"/>
    </source>
</evidence>
<dbReference type="SUPFAM" id="SSF57997">
    <property type="entry name" value="Tropomyosin"/>
    <property type="match status" value="1"/>
</dbReference>
<feature type="transmembrane region" description="Helical" evidence="4">
    <location>
        <begin position="525"/>
        <end position="547"/>
    </location>
</feature>
<keyword evidence="4" id="KW-0472">Membrane</keyword>
<dbReference type="Pfam" id="PF10145">
    <property type="entry name" value="PhageMin_Tail"/>
    <property type="match status" value="1"/>
</dbReference>
<dbReference type="Gene3D" id="1.10.287.1490">
    <property type="match status" value="1"/>
</dbReference>
<evidence type="ECO:0000256" key="2">
    <source>
        <dbReference type="ARBA" id="ARBA00022612"/>
    </source>
</evidence>
<keyword evidence="4" id="KW-1133">Transmembrane helix</keyword>
<dbReference type="EMBL" id="MF417948">
    <property type="protein sequence ID" value="ASN72273.1"/>
    <property type="molecule type" value="Genomic_DNA"/>
</dbReference>
<dbReference type="NCBIfam" id="TIGR01760">
    <property type="entry name" value="tape_meas_TP901"/>
    <property type="match status" value="1"/>
</dbReference>
<keyword evidence="3" id="KW-0175">Coiled coil</keyword>
<keyword evidence="2" id="KW-1188">Viral release from host cell</keyword>
<dbReference type="InterPro" id="IPR010090">
    <property type="entry name" value="Phage_tape_meas"/>
</dbReference>
<feature type="coiled-coil region" evidence="3">
    <location>
        <begin position="76"/>
        <end position="135"/>
    </location>
</feature>
<keyword evidence="4" id="KW-0812">Transmembrane</keyword>
<protein>
    <submittedName>
        <fullName evidence="6">Putative tail tapemeasure protein</fullName>
    </submittedName>
</protein>